<reference evidence="2 3" key="1">
    <citation type="submission" date="2019-03" db="EMBL/GenBank/DDBJ databases">
        <title>Genomic Encyclopedia of Type Strains, Phase IV (KMG-IV): sequencing the most valuable type-strain genomes for metagenomic binning, comparative biology and taxonomic classification.</title>
        <authorList>
            <person name="Goeker M."/>
        </authorList>
    </citation>
    <scope>NUCLEOTIDE SEQUENCE [LARGE SCALE GENOMIC DNA]</scope>
    <source>
        <strain evidence="2 3">DSM 24629</strain>
    </source>
</reference>
<dbReference type="AlphaFoldDB" id="A0A4R3MNI5"/>
<keyword evidence="1" id="KW-0812">Transmembrane</keyword>
<gene>
    <name evidence="2" type="ORF">EDC18_103312</name>
</gene>
<evidence type="ECO:0000313" key="3">
    <source>
        <dbReference type="Proteomes" id="UP000294902"/>
    </source>
</evidence>
<dbReference type="RefSeq" id="WP_132251440.1">
    <property type="nucleotide sequence ID" value="NZ_SMAL01000003.1"/>
</dbReference>
<sequence length="110" mass="12785">MENIFYFLLGSLYLFAIVYLAVRFAIKPTTPDIESSIEEKTIIGLRDLGLFDTDETYEILKIFELKSVKKKEDVKFESYLNVLTELKNLEYIDSEQLQEKIKHLKGALGN</sequence>
<accession>A0A4R3MNI5</accession>
<keyword evidence="3" id="KW-1185">Reference proteome</keyword>
<proteinExistence type="predicted"/>
<dbReference type="EMBL" id="SMAL01000003">
    <property type="protein sequence ID" value="TCT15604.1"/>
    <property type="molecule type" value="Genomic_DNA"/>
</dbReference>
<organism evidence="2 3">
    <name type="scientific">Natranaerovirga pectinivora</name>
    <dbReference type="NCBI Taxonomy" id="682400"/>
    <lineage>
        <taxon>Bacteria</taxon>
        <taxon>Bacillati</taxon>
        <taxon>Bacillota</taxon>
        <taxon>Clostridia</taxon>
        <taxon>Lachnospirales</taxon>
        <taxon>Natranaerovirgaceae</taxon>
        <taxon>Natranaerovirga</taxon>
    </lineage>
</organism>
<comment type="caution">
    <text evidence="2">The sequence shown here is derived from an EMBL/GenBank/DDBJ whole genome shotgun (WGS) entry which is preliminary data.</text>
</comment>
<feature type="transmembrane region" description="Helical" evidence="1">
    <location>
        <begin position="6"/>
        <end position="26"/>
    </location>
</feature>
<evidence type="ECO:0000256" key="1">
    <source>
        <dbReference type="SAM" id="Phobius"/>
    </source>
</evidence>
<keyword evidence="1" id="KW-1133">Transmembrane helix</keyword>
<keyword evidence="1" id="KW-0472">Membrane</keyword>
<dbReference type="Proteomes" id="UP000294902">
    <property type="component" value="Unassembled WGS sequence"/>
</dbReference>
<evidence type="ECO:0000313" key="2">
    <source>
        <dbReference type="EMBL" id="TCT15604.1"/>
    </source>
</evidence>
<protein>
    <submittedName>
        <fullName evidence="2">Uncharacterized protein</fullName>
    </submittedName>
</protein>
<name>A0A4R3MNI5_9FIRM</name>